<evidence type="ECO:0000313" key="4">
    <source>
        <dbReference type="Proteomes" id="UP000005239"/>
    </source>
</evidence>
<keyword evidence="2" id="KW-0472">Membrane</keyword>
<keyword evidence="4" id="KW-1185">Reference proteome</keyword>
<name>A0A2A6BKW5_PRIPA</name>
<dbReference type="Proteomes" id="UP000005239">
    <property type="component" value="Unassembled WGS sequence"/>
</dbReference>
<reference evidence="3" key="2">
    <citation type="submission" date="2022-06" db="UniProtKB">
        <authorList>
            <consortium name="EnsemblMetazoa"/>
        </authorList>
    </citation>
    <scope>IDENTIFICATION</scope>
    <source>
        <strain evidence="3">PS312</strain>
    </source>
</reference>
<feature type="transmembrane region" description="Helical" evidence="2">
    <location>
        <begin position="20"/>
        <end position="39"/>
    </location>
</feature>
<evidence type="ECO:0000256" key="2">
    <source>
        <dbReference type="SAM" id="Phobius"/>
    </source>
</evidence>
<gene>
    <name evidence="3" type="primary">WBGene00282333</name>
</gene>
<organism evidence="3 4">
    <name type="scientific">Pristionchus pacificus</name>
    <name type="common">Parasitic nematode worm</name>
    <dbReference type="NCBI Taxonomy" id="54126"/>
    <lineage>
        <taxon>Eukaryota</taxon>
        <taxon>Metazoa</taxon>
        <taxon>Ecdysozoa</taxon>
        <taxon>Nematoda</taxon>
        <taxon>Chromadorea</taxon>
        <taxon>Rhabditida</taxon>
        <taxon>Rhabditina</taxon>
        <taxon>Diplogasteromorpha</taxon>
        <taxon>Diplogasteroidea</taxon>
        <taxon>Neodiplogasteridae</taxon>
        <taxon>Pristionchus</taxon>
    </lineage>
</organism>
<keyword evidence="2" id="KW-0812">Transmembrane</keyword>
<evidence type="ECO:0000313" key="3">
    <source>
        <dbReference type="EnsemblMetazoa" id="PPA43964.1"/>
    </source>
</evidence>
<protein>
    <submittedName>
        <fullName evidence="3">Uncharacterized protein</fullName>
    </submittedName>
</protein>
<accession>A0A8R1V0W8</accession>
<feature type="compositionally biased region" description="Basic and acidic residues" evidence="1">
    <location>
        <begin position="83"/>
        <end position="94"/>
    </location>
</feature>
<feature type="region of interest" description="Disordered" evidence="1">
    <location>
        <begin position="73"/>
        <end position="94"/>
    </location>
</feature>
<dbReference type="EnsemblMetazoa" id="PPA43964.1">
    <property type="protein sequence ID" value="PPA43964.1"/>
    <property type="gene ID" value="WBGene00282333"/>
</dbReference>
<dbReference type="AlphaFoldDB" id="A0A2A6BKW5"/>
<reference evidence="4" key="1">
    <citation type="journal article" date="2008" name="Nat. Genet.">
        <title>The Pristionchus pacificus genome provides a unique perspective on nematode lifestyle and parasitism.</title>
        <authorList>
            <person name="Dieterich C."/>
            <person name="Clifton S.W."/>
            <person name="Schuster L.N."/>
            <person name="Chinwalla A."/>
            <person name="Delehaunty K."/>
            <person name="Dinkelacker I."/>
            <person name="Fulton L."/>
            <person name="Fulton R."/>
            <person name="Godfrey J."/>
            <person name="Minx P."/>
            <person name="Mitreva M."/>
            <person name="Roeseler W."/>
            <person name="Tian H."/>
            <person name="Witte H."/>
            <person name="Yang S.P."/>
            <person name="Wilson R.K."/>
            <person name="Sommer R.J."/>
        </authorList>
    </citation>
    <scope>NUCLEOTIDE SEQUENCE [LARGE SCALE GENOMIC DNA]</scope>
    <source>
        <strain evidence="4">PS312</strain>
    </source>
</reference>
<keyword evidence="2" id="KW-1133">Transmembrane helix</keyword>
<proteinExistence type="predicted"/>
<evidence type="ECO:0000256" key="1">
    <source>
        <dbReference type="SAM" id="MobiDB-lite"/>
    </source>
</evidence>
<sequence>MPLPPNIGYDGLRYFSAAIYDLWLSIVRVVVISAIPFHLSKNLSGQCLRTIDRFAPMPLDMWKNGEFGHLPKKGIESNVAQDTKTEDKLNDTDE</sequence>
<accession>A0A2A6BKW5</accession>